<name>A0A061IXY8_TRYRA</name>
<comment type="caution">
    <text evidence="1">The sequence shown here is derived from an EMBL/GenBank/DDBJ whole genome shotgun (WGS) entry which is preliminary data.</text>
</comment>
<protein>
    <submittedName>
        <fullName evidence="1">Uncharacterized protein</fullName>
    </submittedName>
</protein>
<evidence type="ECO:0000313" key="2">
    <source>
        <dbReference type="Proteomes" id="UP000031737"/>
    </source>
</evidence>
<dbReference type="OrthoDB" id="265074at2759"/>
<evidence type="ECO:0000313" key="1">
    <source>
        <dbReference type="EMBL" id="ESL06940.1"/>
    </source>
</evidence>
<sequence length="118" mass="13769">MSHVTADLEYFKCDMCGVYLHKDIFCDHRRECKGLDSTEMKKGQCRQIELALDEETRRRLATRAADSAIFVPVELAERHQHTRVRRNVANLYQTEVDKALQQQLTPDKMKSLAAFLRE</sequence>
<dbReference type="EMBL" id="AUPL01005378">
    <property type="protein sequence ID" value="ESL06940.1"/>
    <property type="molecule type" value="Genomic_DNA"/>
</dbReference>
<reference evidence="1 2" key="1">
    <citation type="submission" date="2013-07" db="EMBL/GenBank/DDBJ databases">
        <authorList>
            <person name="Stoco P.H."/>
            <person name="Wagner G."/>
            <person name="Gerber A."/>
            <person name="Zaha A."/>
            <person name="Thompson C."/>
            <person name="Bartholomeu D.C."/>
            <person name="Luckemeyer D.D."/>
            <person name="Bahia D."/>
            <person name="Loreto E."/>
            <person name="Prestes E.B."/>
            <person name="Lima F.M."/>
            <person name="Rodrigues-Luiz G."/>
            <person name="Vallejo G.A."/>
            <person name="Filho J.F."/>
            <person name="Monteiro K.M."/>
            <person name="Tyler K.M."/>
            <person name="de Almeida L.G."/>
            <person name="Ortiz M.F."/>
            <person name="Siervo M.A."/>
            <person name="de Moraes M.H."/>
            <person name="Cunha O.L."/>
            <person name="Mendonca-Neto R."/>
            <person name="Silva R."/>
            <person name="Teixeira S.M."/>
            <person name="Murta S.M."/>
            <person name="Sincero T.C."/>
            <person name="Mendes T.A."/>
            <person name="Urmenyi T.P."/>
            <person name="Silva V.G."/>
            <person name="da Rocha W.D."/>
            <person name="Andersson B."/>
            <person name="Romanha A.J."/>
            <person name="Steindel M."/>
            <person name="de Vasconcelos A.T."/>
            <person name="Grisard E.C."/>
        </authorList>
    </citation>
    <scope>NUCLEOTIDE SEQUENCE [LARGE SCALE GENOMIC DNA]</scope>
    <source>
        <strain evidence="1 2">SC58</strain>
    </source>
</reference>
<gene>
    <name evidence="1" type="ORF">TRSC58_05378</name>
</gene>
<dbReference type="Proteomes" id="UP000031737">
    <property type="component" value="Unassembled WGS sequence"/>
</dbReference>
<dbReference type="VEuPathDB" id="TriTrypDB:TRSC58_05378"/>
<accession>A0A061IXY8</accession>
<dbReference type="AlphaFoldDB" id="A0A061IXY8"/>
<keyword evidence="2" id="KW-1185">Reference proteome</keyword>
<organism evidence="1 2">
    <name type="scientific">Trypanosoma rangeli SC58</name>
    <dbReference type="NCBI Taxonomy" id="429131"/>
    <lineage>
        <taxon>Eukaryota</taxon>
        <taxon>Discoba</taxon>
        <taxon>Euglenozoa</taxon>
        <taxon>Kinetoplastea</taxon>
        <taxon>Metakinetoplastina</taxon>
        <taxon>Trypanosomatida</taxon>
        <taxon>Trypanosomatidae</taxon>
        <taxon>Trypanosoma</taxon>
        <taxon>Herpetosoma</taxon>
    </lineage>
</organism>
<proteinExistence type="predicted"/>